<dbReference type="PROSITE" id="PS51186">
    <property type="entry name" value="GNAT"/>
    <property type="match status" value="1"/>
</dbReference>
<evidence type="ECO:0000313" key="3">
    <source>
        <dbReference type="EMBL" id="UPL15707.1"/>
    </source>
</evidence>
<dbReference type="Pfam" id="PF00583">
    <property type="entry name" value="Acetyltransf_1"/>
    <property type="match status" value="1"/>
</dbReference>
<dbReference type="InterPro" id="IPR000182">
    <property type="entry name" value="GNAT_dom"/>
</dbReference>
<dbReference type="SUPFAM" id="SSF55729">
    <property type="entry name" value="Acyl-CoA N-acyltransferases (Nat)"/>
    <property type="match status" value="1"/>
</dbReference>
<accession>A0ABY4ISF4</accession>
<organism evidence="3 4">
    <name type="scientific">Microbacterium galbinum</name>
    <dbReference type="NCBI Taxonomy" id="2851646"/>
    <lineage>
        <taxon>Bacteria</taxon>
        <taxon>Bacillati</taxon>
        <taxon>Actinomycetota</taxon>
        <taxon>Actinomycetes</taxon>
        <taxon>Micrococcales</taxon>
        <taxon>Microbacteriaceae</taxon>
        <taxon>Microbacterium</taxon>
    </lineage>
</organism>
<feature type="compositionally biased region" description="Polar residues" evidence="1">
    <location>
        <begin position="7"/>
        <end position="16"/>
    </location>
</feature>
<name>A0ABY4ISF4_9MICO</name>
<dbReference type="InterPro" id="IPR016181">
    <property type="entry name" value="Acyl_CoA_acyltransferase"/>
</dbReference>
<sequence>MRALIPSQVSIRSASPTPEEDARRMWDMQLACEPITVLSLEANPQTIRDRLVFFAEIEGVHVGFCVASPGAEASNPLFVQVVAVVPSMQRRGVGCTLLSAAASEEPVRDIVFATQESKNAARAMNARFSNDLGATLERVNLGVYPDRCLDIRRGQGYRVWKVSRPR</sequence>
<dbReference type="RefSeq" id="WP_247956226.1">
    <property type="nucleotide sequence ID" value="NZ_CP078077.1"/>
</dbReference>
<keyword evidence="4" id="KW-1185">Reference proteome</keyword>
<evidence type="ECO:0000256" key="1">
    <source>
        <dbReference type="SAM" id="MobiDB-lite"/>
    </source>
</evidence>
<reference evidence="3 4" key="1">
    <citation type="submission" date="2021-06" db="EMBL/GenBank/DDBJ databases">
        <title>Genome-based taxonomic framework of Microbacterium strains isolated from marine environment, the description of four new species and reclassification of four preexisting species.</title>
        <authorList>
            <person name="Lee S.D."/>
            <person name="Kim S.-M."/>
            <person name="Byeon Y.-S."/>
            <person name="Yang H.L."/>
            <person name="Kim I.S."/>
        </authorList>
    </citation>
    <scope>NUCLEOTIDE SEQUENCE [LARGE SCALE GENOMIC DNA]</scope>
    <source>
        <strain evidence="3 4">SSW1-36</strain>
    </source>
</reference>
<feature type="region of interest" description="Disordered" evidence="1">
    <location>
        <begin position="1"/>
        <end position="20"/>
    </location>
</feature>
<dbReference type="Proteomes" id="UP000831963">
    <property type="component" value="Chromosome"/>
</dbReference>
<dbReference type="CDD" id="cd04301">
    <property type="entry name" value="NAT_SF"/>
    <property type="match status" value="1"/>
</dbReference>
<feature type="domain" description="N-acetyltransferase" evidence="2">
    <location>
        <begin position="9"/>
        <end position="155"/>
    </location>
</feature>
<dbReference type="Gene3D" id="3.40.630.30">
    <property type="match status" value="1"/>
</dbReference>
<evidence type="ECO:0000259" key="2">
    <source>
        <dbReference type="PROSITE" id="PS51186"/>
    </source>
</evidence>
<gene>
    <name evidence="3" type="ORF">KV396_14995</name>
</gene>
<proteinExistence type="predicted"/>
<evidence type="ECO:0000313" key="4">
    <source>
        <dbReference type="Proteomes" id="UP000831963"/>
    </source>
</evidence>
<dbReference type="EMBL" id="CP078077">
    <property type="protein sequence ID" value="UPL15707.1"/>
    <property type="molecule type" value="Genomic_DNA"/>
</dbReference>
<protein>
    <submittedName>
        <fullName evidence="3">GNAT family N-acetyltransferase</fullName>
    </submittedName>
</protein>